<organism evidence="2 3">
    <name type="scientific">[Eubacterium] hominis</name>
    <dbReference type="NCBI Taxonomy" id="2764325"/>
    <lineage>
        <taxon>Bacteria</taxon>
        <taxon>Bacillati</taxon>
        <taxon>Bacillota</taxon>
        <taxon>Erysipelotrichia</taxon>
        <taxon>Erysipelotrichales</taxon>
        <taxon>Erysipelotrichaceae</taxon>
        <taxon>Amedibacillus</taxon>
    </lineage>
</organism>
<name>A0A7G9GTA8_9FIRM</name>
<evidence type="ECO:0000256" key="1">
    <source>
        <dbReference type="SAM" id="Phobius"/>
    </source>
</evidence>
<keyword evidence="1" id="KW-1133">Transmembrane helix</keyword>
<feature type="transmembrane region" description="Helical" evidence="1">
    <location>
        <begin position="100"/>
        <end position="129"/>
    </location>
</feature>
<evidence type="ECO:0000313" key="2">
    <source>
        <dbReference type="EMBL" id="QNM14040.1"/>
    </source>
</evidence>
<accession>A0A7G9GTA8</accession>
<keyword evidence="1" id="KW-0472">Membrane</keyword>
<dbReference type="Proteomes" id="UP000515856">
    <property type="component" value="Chromosome"/>
</dbReference>
<sequence>MQGKEGVIGLFLIIMGISMFLMCLVYYKTSKMKYAWMAFGFLYTLGILMLMTNNPIKTYLNVSSNSRFYSIPSLIILMIGIMLSFILLSNKGEKYVISGILFSVGIHFIPFNSIYTMILSGLVSLNAIYSFVKKDSLLIDYLEKIIINTDFKRWYFGHYHDNKAINDKEMLLYEQLIRAL</sequence>
<keyword evidence="3" id="KW-1185">Reference proteome</keyword>
<keyword evidence="1" id="KW-0812">Transmembrane</keyword>
<dbReference type="AlphaFoldDB" id="A0A7G9GTA8"/>
<protein>
    <submittedName>
        <fullName evidence="2">Uncharacterized protein</fullName>
    </submittedName>
</protein>
<dbReference type="RefSeq" id="WP_117518335.1">
    <property type="nucleotide sequence ID" value="NZ_CP060636.1"/>
</dbReference>
<evidence type="ECO:0000313" key="3">
    <source>
        <dbReference type="Proteomes" id="UP000515856"/>
    </source>
</evidence>
<feature type="transmembrane region" description="Helical" evidence="1">
    <location>
        <begin position="68"/>
        <end position="88"/>
    </location>
</feature>
<gene>
    <name evidence="2" type="ORF">H9Q80_08925</name>
</gene>
<dbReference type="EMBL" id="CP060636">
    <property type="protein sequence ID" value="QNM14040.1"/>
    <property type="molecule type" value="Genomic_DNA"/>
</dbReference>
<dbReference type="KEGG" id="ehn:H9Q80_08925"/>
<reference evidence="2 3" key="1">
    <citation type="submission" date="2020-08" db="EMBL/GenBank/DDBJ databases">
        <authorList>
            <person name="Liu C."/>
            <person name="Sun Q."/>
        </authorList>
    </citation>
    <scope>NUCLEOTIDE SEQUENCE [LARGE SCALE GENOMIC DNA]</scope>
    <source>
        <strain evidence="2 3">NSJ-61</strain>
    </source>
</reference>
<feature type="transmembrane region" description="Helical" evidence="1">
    <location>
        <begin position="6"/>
        <end position="27"/>
    </location>
</feature>
<feature type="transmembrane region" description="Helical" evidence="1">
    <location>
        <begin position="34"/>
        <end position="56"/>
    </location>
</feature>
<proteinExistence type="predicted"/>